<name>A0ABU0LH04_XANAG</name>
<organism evidence="1 2">
    <name type="scientific">Xanthobacter agilis</name>
    <dbReference type="NCBI Taxonomy" id="47492"/>
    <lineage>
        <taxon>Bacteria</taxon>
        <taxon>Pseudomonadati</taxon>
        <taxon>Pseudomonadota</taxon>
        <taxon>Alphaproteobacteria</taxon>
        <taxon>Hyphomicrobiales</taxon>
        <taxon>Xanthobacteraceae</taxon>
        <taxon>Xanthobacter</taxon>
    </lineage>
</organism>
<sequence length="576" mass="61136">MDRSNNVVIGSNPGVIYGFGLWSSVGGVGLLHAYPEIRFSWAFYPQPNNLLNIGPTAIVREILELGDVNIIENRYIAPDSILGSVANDGIAKNNFLNHEFALNDYLSRVNNDRIAWRLTARADVPILRNVRGAPRWMDAVYLERHWWSGSELNYVEIKTGGSLSNNKKVINQAISDVNNQFRLKYSRDKMIFRPVGKWARNGGATIGVAALAWDVYSTSSAVIADAQAGDNISAGREIAGFGGRLAGAIAVGQPLAAFGFGLAGPVGALVAGAVGGAFGAYLGGDAFSAAYSDVARLLTVETPNSALANISSVDIVGSASQGTNATDFSFATPWGGDVTSAVDWAVAEAPQISISGPTEFSGSYGFGDYGSGDIMLPEVSVVDYGSYDFSSWYVGDSSFSFDLSPANNPNDYIPPVVLDLNGDGVSIIESTDSDTYMDMEGDGTQHRTAWAGAGDGVLVYDRTGSGDVDNPQAFQFTQYSPGAESDMEALADVFDTNGDGKLSAADDEWSKFKVLVTNSNNSKVLKTLAELGITEISVTPDDNEQSFSDGSQILGSATFVRNGSTYAARWQQARAA</sequence>
<dbReference type="RefSeq" id="WP_237346667.1">
    <property type="nucleotide sequence ID" value="NZ_JABWGX010000021.1"/>
</dbReference>
<gene>
    <name evidence="1" type="ORF">QOZ94_003240</name>
</gene>
<evidence type="ECO:0000313" key="1">
    <source>
        <dbReference type="EMBL" id="MDQ0506431.1"/>
    </source>
</evidence>
<dbReference type="EMBL" id="JAUSVY010000007">
    <property type="protein sequence ID" value="MDQ0506431.1"/>
    <property type="molecule type" value="Genomic_DNA"/>
</dbReference>
<keyword evidence="2" id="KW-1185">Reference proteome</keyword>
<proteinExistence type="predicted"/>
<protein>
    <recommendedName>
        <fullName evidence="3">EF-hand domain-containing protein</fullName>
    </recommendedName>
</protein>
<evidence type="ECO:0008006" key="3">
    <source>
        <dbReference type="Google" id="ProtNLM"/>
    </source>
</evidence>
<dbReference type="Proteomes" id="UP001241747">
    <property type="component" value="Unassembled WGS sequence"/>
</dbReference>
<comment type="caution">
    <text evidence="1">The sequence shown here is derived from an EMBL/GenBank/DDBJ whole genome shotgun (WGS) entry which is preliminary data.</text>
</comment>
<reference evidence="1 2" key="1">
    <citation type="submission" date="2023-07" db="EMBL/GenBank/DDBJ databases">
        <title>Genomic Encyclopedia of Type Strains, Phase IV (KMG-IV): sequencing the most valuable type-strain genomes for metagenomic binning, comparative biology and taxonomic classification.</title>
        <authorList>
            <person name="Goeker M."/>
        </authorList>
    </citation>
    <scope>NUCLEOTIDE SEQUENCE [LARGE SCALE GENOMIC DNA]</scope>
    <source>
        <strain evidence="1 2">DSM 3770</strain>
    </source>
</reference>
<accession>A0ABU0LH04</accession>
<evidence type="ECO:0000313" key="2">
    <source>
        <dbReference type="Proteomes" id="UP001241747"/>
    </source>
</evidence>